<keyword evidence="3" id="KW-0732">Signal</keyword>
<feature type="disulfide bond" evidence="7">
    <location>
        <begin position="34"/>
        <end position="48"/>
    </location>
</feature>
<dbReference type="InterPro" id="IPR001134">
    <property type="entry name" value="Netrin_domain"/>
</dbReference>
<evidence type="ECO:0000259" key="9">
    <source>
        <dbReference type="PROSITE" id="PS50189"/>
    </source>
</evidence>
<feature type="non-terminal residue" evidence="10">
    <location>
        <position position="1"/>
    </location>
</feature>
<dbReference type="InterPro" id="IPR018933">
    <property type="entry name" value="Netrin_module_non-TIMP"/>
</dbReference>
<dbReference type="Gene3D" id="2.40.50.120">
    <property type="match status" value="1"/>
</dbReference>
<feature type="non-terminal residue" evidence="10">
    <location>
        <position position="176"/>
    </location>
</feature>
<evidence type="ECO:0000256" key="7">
    <source>
        <dbReference type="PROSITE-ProRule" id="PRU00460"/>
    </source>
</evidence>
<dbReference type="PROSITE" id="PS50027">
    <property type="entry name" value="EGF_LAM_2"/>
    <property type="match status" value="1"/>
</dbReference>
<accession>A0ABN9M745</accession>
<organism evidence="10 11">
    <name type="scientific">Ranitomeya imitator</name>
    <name type="common">mimic poison frog</name>
    <dbReference type="NCBI Taxonomy" id="111125"/>
    <lineage>
        <taxon>Eukaryota</taxon>
        <taxon>Metazoa</taxon>
        <taxon>Chordata</taxon>
        <taxon>Craniata</taxon>
        <taxon>Vertebrata</taxon>
        <taxon>Euteleostomi</taxon>
        <taxon>Amphibia</taxon>
        <taxon>Batrachia</taxon>
        <taxon>Anura</taxon>
        <taxon>Neobatrachia</taxon>
        <taxon>Hyloidea</taxon>
        <taxon>Dendrobatidae</taxon>
        <taxon>Dendrobatinae</taxon>
        <taxon>Ranitomeya</taxon>
    </lineage>
</organism>
<dbReference type="PANTHER" id="PTHR10574:SF292">
    <property type="entry name" value="NETRIN-3"/>
    <property type="match status" value="1"/>
</dbReference>
<feature type="disulfide bond" evidence="7">
    <location>
        <begin position="22"/>
        <end position="31"/>
    </location>
</feature>
<evidence type="ECO:0000256" key="6">
    <source>
        <dbReference type="ARBA" id="ARBA00023292"/>
    </source>
</evidence>
<dbReference type="PROSITE" id="PS01248">
    <property type="entry name" value="EGF_LAM_1"/>
    <property type="match status" value="1"/>
</dbReference>
<dbReference type="SMART" id="SM00180">
    <property type="entry name" value="EGF_Lam"/>
    <property type="match status" value="1"/>
</dbReference>
<comment type="subcellular location">
    <subcellularLocation>
        <location evidence="1">Secreted</location>
    </subcellularLocation>
</comment>
<dbReference type="Pfam" id="PF00053">
    <property type="entry name" value="EGF_laminin"/>
    <property type="match status" value="1"/>
</dbReference>
<keyword evidence="4 7" id="KW-1015">Disulfide bond</keyword>
<evidence type="ECO:0000313" key="10">
    <source>
        <dbReference type="EMBL" id="CAJ0957540.1"/>
    </source>
</evidence>
<dbReference type="CDD" id="cd00055">
    <property type="entry name" value="EGF_Lam"/>
    <property type="match status" value="1"/>
</dbReference>
<proteinExistence type="predicted"/>
<dbReference type="SMART" id="SM00643">
    <property type="entry name" value="C345C"/>
    <property type="match status" value="1"/>
</dbReference>
<feature type="domain" description="NTR" evidence="9">
    <location>
        <begin position="31"/>
        <end position="173"/>
    </location>
</feature>
<evidence type="ECO:0000256" key="2">
    <source>
        <dbReference type="ARBA" id="ARBA00022525"/>
    </source>
</evidence>
<dbReference type="CDD" id="cd03579">
    <property type="entry name" value="NTR_netrin-1_like"/>
    <property type="match status" value="1"/>
</dbReference>
<feature type="domain" description="Laminin EGF-like" evidence="8">
    <location>
        <begin position="1"/>
        <end position="50"/>
    </location>
</feature>
<dbReference type="Gene3D" id="2.10.25.10">
    <property type="entry name" value="Laminin"/>
    <property type="match status" value="1"/>
</dbReference>
<evidence type="ECO:0000256" key="4">
    <source>
        <dbReference type="ARBA" id="ARBA00023157"/>
    </source>
</evidence>
<dbReference type="Proteomes" id="UP001176940">
    <property type="component" value="Unassembled WGS sequence"/>
</dbReference>
<dbReference type="InterPro" id="IPR008993">
    <property type="entry name" value="TIMP-like_OB-fold"/>
</dbReference>
<evidence type="ECO:0000256" key="5">
    <source>
        <dbReference type="ARBA" id="ARBA00023180"/>
    </source>
</evidence>
<comment type="caution">
    <text evidence="10">The sequence shown here is derived from an EMBL/GenBank/DDBJ whole genome shotgun (WGS) entry which is preliminary data.</text>
</comment>
<evidence type="ECO:0000259" key="8">
    <source>
        <dbReference type="PROSITE" id="PS50027"/>
    </source>
</evidence>
<dbReference type="Pfam" id="PF01759">
    <property type="entry name" value="NTR"/>
    <property type="match status" value="1"/>
</dbReference>
<dbReference type="SUPFAM" id="SSF57196">
    <property type="entry name" value="EGF/Laminin"/>
    <property type="match status" value="1"/>
</dbReference>
<evidence type="ECO:0008006" key="12">
    <source>
        <dbReference type="Google" id="ProtNLM"/>
    </source>
</evidence>
<reference evidence="10" key="1">
    <citation type="submission" date="2023-07" db="EMBL/GenBank/DDBJ databases">
        <authorList>
            <person name="Stuckert A."/>
        </authorList>
    </citation>
    <scope>NUCLEOTIDE SEQUENCE</scope>
</reference>
<keyword evidence="2" id="KW-0964">Secreted</keyword>
<dbReference type="SUPFAM" id="SSF50242">
    <property type="entry name" value="TIMP-like"/>
    <property type="match status" value="1"/>
</dbReference>
<name>A0ABN9M745_9NEOB</name>
<gene>
    <name evidence="10" type="ORF">RIMI_LOCUS15996212</name>
</gene>
<protein>
    <recommendedName>
        <fullName evidence="12">Netrin-1</fullName>
    </recommendedName>
</protein>
<keyword evidence="5" id="KW-0325">Glycoprotein</keyword>
<dbReference type="InterPro" id="IPR002049">
    <property type="entry name" value="LE_dom"/>
</dbReference>
<evidence type="ECO:0000256" key="3">
    <source>
        <dbReference type="ARBA" id="ARBA00022729"/>
    </source>
</evidence>
<feature type="disulfide bond" evidence="7">
    <location>
        <begin position="3"/>
        <end position="20"/>
    </location>
</feature>
<keyword evidence="6 7" id="KW-0424">Laminin EGF-like domain</keyword>
<dbReference type="EMBL" id="CAUEEQ010043938">
    <property type="protein sequence ID" value="CAJ0957540.1"/>
    <property type="molecule type" value="Genomic_DNA"/>
</dbReference>
<dbReference type="InterPro" id="IPR050440">
    <property type="entry name" value="Laminin/Netrin_ECM"/>
</dbReference>
<keyword evidence="11" id="KW-1185">Reference proteome</keyword>
<dbReference type="PANTHER" id="PTHR10574">
    <property type="entry name" value="NETRIN/LAMININ-RELATED"/>
    <property type="match status" value="1"/>
</dbReference>
<dbReference type="PROSITE" id="PS50189">
    <property type="entry name" value="NTR"/>
    <property type="match status" value="1"/>
</dbReference>
<sequence length="176" mass="19448">CDCHPVGAAGKTCNQTTGQCPCKDGVTGLTCNRCAKGYQQSRSPIAPCIKIPAVVPTPALTSTEEPAVVQVNVLEMEMVGSWAKFTVNVLSVYKCRDDRVKRGDSVLWIHIKDLSCKCPKILLSRRYLVMGSGEGQGDRPGLTADKNSMVIQWRDAWTRRLRKLQRKEKKGKCVKP</sequence>
<feature type="disulfide bond" evidence="7">
    <location>
        <begin position="1"/>
        <end position="13"/>
    </location>
</feature>
<evidence type="ECO:0000256" key="1">
    <source>
        <dbReference type="ARBA" id="ARBA00004613"/>
    </source>
</evidence>
<evidence type="ECO:0000313" key="11">
    <source>
        <dbReference type="Proteomes" id="UP001176940"/>
    </source>
</evidence>